<dbReference type="InterPro" id="IPR007627">
    <property type="entry name" value="RNA_pol_sigma70_r2"/>
</dbReference>
<keyword evidence="7" id="KW-1185">Reference proteome</keyword>
<comment type="similarity">
    <text evidence="1">Belongs to the sigma-70 factor family. ECF subfamily.</text>
</comment>
<dbReference type="InterPro" id="IPR014331">
    <property type="entry name" value="RNA_pol_sigma70_ECF_RHOBA"/>
</dbReference>
<dbReference type="Pfam" id="PF04542">
    <property type="entry name" value="Sigma70_r2"/>
    <property type="match status" value="1"/>
</dbReference>
<dbReference type="SUPFAM" id="SSF88946">
    <property type="entry name" value="Sigma2 domain of RNA polymerase sigma factors"/>
    <property type="match status" value="1"/>
</dbReference>
<name>A0AAE2SBB8_9BACT</name>
<dbReference type="InterPro" id="IPR014284">
    <property type="entry name" value="RNA_pol_sigma-70_dom"/>
</dbReference>
<dbReference type="RefSeq" id="WP_309489931.1">
    <property type="nucleotide sequence ID" value="NZ_JAENIG010000006.1"/>
</dbReference>
<keyword evidence="4" id="KW-0804">Transcription</keyword>
<accession>A0AAE2SBB8</accession>
<keyword evidence="3" id="KW-0731">Sigma factor</keyword>
<organism evidence="6 7">
    <name type="scientific">Oceaniferula flava</name>
    <dbReference type="NCBI Taxonomy" id="2800421"/>
    <lineage>
        <taxon>Bacteria</taxon>
        <taxon>Pseudomonadati</taxon>
        <taxon>Verrucomicrobiota</taxon>
        <taxon>Verrucomicrobiia</taxon>
        <taxon>Verrucomicrobiales</taxon>
        <taxon>Verrucomicrobiaceae</taxon>
        <taxon>Oceaniferula</taxon>
    </lineage>
</organism>
<evidence type="ECO:0000259" key="5">
    <source>
        <dbReference type="Pfam" id="PF04542"/>
    </source>
</evidence>
<dbReference type="SUPFAM" id="SSF88659">
    <property type="entry name" value="Sigma3 and sigma4 domains of RNA polymerase sigma factors"/>
    <property type="match status" value="1"/>
</dbReference>
<dbReference type="InterPro" id="IPR039425">
    <property type="entry name" value="RNA_pol_sigma-70-like"/>
</dbReference>
<comment type="caution">
    <text evidence="6">The sequence shown here is derived from an EMBL/GenBank/DDBJ whole genome shotgun (WGS) entry which is preliminary data.</text>
</comment>
<dbReference type="Gene3D" id="1.10.1740.10">
    <property type="match status" value="1"/>
</dbReference>
<dbReference type="AlphaFoldDB" id="A0AAE2SBB8"/>
<feature type="domain" description="RNA polymerase sigma-70 region 2" evidence="5">
    <location>
        <begin position="9"/>
        <end position="70"/>
    </location>
</feature>
<dbReference type="Gene3D" id="1.10.10.10">
    <property type="entry name" value="Winged helix-like DNA-binding domain superfamily/Winged helix DNA-binding domain"/>
    <property type="match status" value="1"/>
</dbReference>
<evidence type="ECO:0000313" key="6">
    <source>
        <dbReference type="EMBL" id="MBK1855318.1"/>
    </source>
</evidence>
<protein>
    <submittedName>
        <fullName evidence="6">Sigma-70 family RNA polymerase sigma factor</fullName>
    </submittedName>
</protein>
<dbReference type="Proteomes" id="UP000634206">
    <property type="component" value="Unassembled WGS sequence"/>
</dbReference>
<dbReference type="GO" id="GO:0016987">
    <property type="term" value="F:sigma factor activity"/>
    <property type="evidence" value="ECO:0007669"/>
    <property type="project" value="UniProtKB-KW"/>
</dbReference>
<sequence>MSEITEIQSGLRAFIGYLMSGTSDVSDVAQEVNLLLWQKRDQYEAGTNFRAWAFTIARYAVLGHLRKKRRGNVEFFSPELLEQLADEWQEDECEYEEQLTALESCLDQLPDEDLDLVQARYNSHGGVERFAQRMGLSAGSLRLRLFRLRAALKRCVEQNMGEEGSIV</sequence>
<dbReference type="GO" id="GO:0006352">
    <property type="term" value="P:DNA-templated transcription initiation"/>
    <property type="evidence" value="ECO:0007669"/>
    <property type="project" value="InterPro"/>
</dbReference>
<dbReference type="InterPro" id="IPR013325">
    <property type="entry name" value="RNA_pol_sigma_r2"/>
</dbReference>
<dbReference type="PANTHER" id="PTHR43133">
    <property type="entry name" value="RNA POLYMERASE ECF-TYPE SIGMA FACTO"/>
    <property type="match status" value="1"/>
</dbReference>
<dbReference type="PANTHER" id="PTHR43133:SF51">
    <property type="entry name" value="RNA POLYMERASE SIGMA FACTOR"/>
    <property type="match status" value="1"/>
</dbReference>
<evidence type="ECO:0000256" key="2">
    <source>
        <dbReference type="ARBA" id="ARBA00023015"/>
    </source>
</evidence>
<dbReference type="InterPro" id="IPR036388">
    <property type="entry name" value="WH-like_DNA-bd_sf"/>
</dbReference>
<proteinExistence type="inferred from homology"/>
<evidence type="ECO:0000256" key="3">
    <source>
        <dbReference type="ARBA" id="ARBA00023082"/>
    </source>
</evidence>
<dbReference type="InterPro" id="IPR013324">
    <property type="entry name" value="RNA_pol_sigma_r3/r4-like"/>
</dbReference>
<dbReference type="NCBIfam" id="TIGR02989">
    <property type="entry name" value="Sig-70_gvs1"/>
    <property type="match status" value="1"/>
</dbReference>
<evidence type="ECO:0000256" key="4">
    <source>
        <dbReference type="ARBA" id="ARBA00023163"/>
    </source>
</evidence>
<reference evidence="6" key="1">
    <citation type="submission" date="2021-01" db="EMBL/GenBank/DDBJ databases">
        <title>Modified the classification status of verrucomicrobia.</title>
        <authorList>
            <person name="Feng X."/>
        </authorList>
    </citation>
    <scope>NUCLEOTIDE SEQUENCE</scope>
    <source>
        <strain evidence="6">5K15</strain>
    </source>
</reference>
<keyword evidence="2" id="KW-0805">Transcription regulation</keyword>
<gene>
    <name evidence="6" type="ORF">JIN83_10135</name>
</gene>
<dbReference type="EMBL" id="JAENIG010000006">
    <property type="protein sequence ID" value="MBK1855318.1"/>
    <property type="molecule type" value="Genomic_DNA"/>
</dbReference>
<dbReference type="NCBIfam" id="TIGR02937">
    <property type="entry name" value="sigma70-ECF"/>
    <property type="match status" value="1"/>
</dbReference>
<evidence type="ECO:0000313" key="7">
    <source>
        <dbReference type="Proteomes" id="UP000634206"/>
    </source>
</evidence>
<evidence type="ECO:0000256" key="1">
    <source>
        <dbReference type="ARBA" id="ARBA00010641"/>
    </source>
</evidence>